<dbReference type="Proteomes" id="UP001447188">
    <property type="component" value="Unassembled WGS sequence"/>
</dbReference>
<accession>A0ABR3GF99</accession>
<evidence type="ECO:0000313" key="3">
    <source>
        <dbReference type="Proteomes" id="UP001447188"/>
    </source>
</evidence>
<evidence type="ECO:0000256" key="1">
    <source>
        <dbReference type="SAM" id="MobiDB-lite"/>
    </source>
</evidence>
<reference evidence="2 3" key="1">
    <citation type="submission" date="2024-02" db="EMBL/GenBank/DDBJ databases">
        <title>Discinaceae phylogenomics.</title>
        <authorList>
            <person name="Dirks A.C."/>
            <person name="James T.Y."/>
        </authorList>
    </citation>
    <scope>NUCLEOTIDE SEQUENCE [LARGE SCALE GENOMIC DNA]</scope>
    <source>
        <strain evidence="2 3">ACD0624</strain>
    </source>
</reference>
<dbReference type="EMBL" id="JBBBZM010000090">
    <property type="protein sequence ID" value="KAL0634590.1"/>
    <property type="molecule type" value="Genomic_DNA"/>
</dbReference>
<feature type="region of interest" description="Disordered" evidence="1">
    <location>
        <begin position="111"/>
        <end position="131"/>
    </location>
</feature>
<gene>
    <name evidence="2" type="ORF">Q9L58_006477</name>
</gene>
<evidence type="ECO:0000313" key="2">
    <source>
        <dbReference type="EMBL" id="KAL0634590.1"/>
    </source>
</evidence>
<keyword evidence="3" id="KW-1185">Reference proteome</keyword>
<name>A0ABR3GF99_9PEZI</name>
<comment type="caution">
    <text evidence="2">The sequence shown here is derived from an EMBL/GenBank/DDBJ whole genome shotgun (WGS) entry which is preliminary data.</text>
</comment>
<proteinExistence type="predicted"/>
<feature type="compositionally biased region" description="Polar residues" evidence="1">
    <location>
        <begin position="111"/>
        <end position="121"/>
    </location>
</feature>
<sequence>MSPHTRSLPYFKGHPCPEDWSITEYLNWRHRPVIKPRRILEGWKKSLQVFANCTSSCCTPEQRIRASDLIARYNEKSWLAQKTSKASSQTAPINIGAVYQGSVTNAPIIQTNNSHRSSLPQTDKPANDLDGEELDISDEEVCQSGLEEDATEDSIDNIGEDLSATQASFVDTYNAMDKDCQWVLCSGRTVEGVIFDACQALDADSLGRSLIQSFVIDISDPEVQRFFTVEEWDEIRGYVLPLPKPDEVLIDSMRRFFSVETTSQLRDIIQTTSYLPQGVIYDQNIHFNSQWADVVIRMLLTLYEAPGGPLRASHLEDWYTSYLWSPIVDYCLIDLPGMTVERKESPCRATSIRKNRHRTKTGPGNRLKIGRRLDAIIHTVEDDYYEYGGMEVARTFNGVTSSKWLGDSFKLAKALRDMLFRLHDLVDHNEAIVKRLQVVGVFNAGLAFQLIRMNHPKGFVCLLQRGRMRQVPTSVQDLRKLLHLLMNVASMKQIIKDCAAAVSERHTGKTEAEIYKELVDGAVGDQAKLGWAADTP</sequence>
<organism evidence="2 3">
    <name type="scientific">Discina gigas</name>
    <dbReference type="NCBI Taxonomy" id="1032678"/>
    <lineage>
        <taxon>Eukaryota</taxon>
        <taxon>Fungi</taxon>
        <taxon>Dikarya</taxon>
        <taxon>Ascomycota</taxon>
        <taxon>Pezizomycotina</taxon>
        <taxon>Pezizomycetes</taxon>
        <taxon>Pezizales</taxon>
        <taxon>Discinaceae</taxon>
        <taxon>Discina</taxon>
    </lineage>
</organism>
<protein>
    <submittedName>
        <fullName evidence="2">Uncharacterized protein</fullName>
    </submittedName>
</protein>